<evidence type="ECO:0000259" key="6">
    <source>
        <dbReference type="PROSITE" id="PS50075"/>
    </source>
</evidence>
<name>A0A8E0R4J5_9EURO</name>
<reference evidence="9" key="1">
    <citation type="journal article" date="2015" name="Genome Announc.">
        <title>Draft Genome Sequence of the Pathogenic Filamentous Fungus Aspergillus udagawae Strain IFM 46973T.</title>
        <authorList>
            <person name="Kusuya Y."/>
            <person name="Takahashi-Nakaguchi A."/>
            <person name="Takahashi H."/>
            <person name="Yaguchi T."/>
        </authorList>
    </citation>
    <scope>NUCLEOTIDE SEQUENCE</scope>
    <source>
        <strain evidence="9">IFM 46973</strain>
    </source>
</reference>
<dbReference type="Pfam" id="PF14765">
    <property type="entry name" value="PS-DH"/>
    <property type="match status" value="1"/>
</dbReference>
<dbReference type="Pfam" id="PF02801">
    <property type="entry name" value="Ketoacyl-synt_C"/>
    <property type="match status" value="1"/>
</dbReference>
<dbReference type="PROSITE" id="PS00606">
    <property type="entry name" value="KS3_1"/>
    <property type="match status" value="1"/>
</dbReference>
<dbReference type="EMBL" id="BBXM02000010">
    <property type="protein sequence ID" value="GIC94718.1"/>
    <property type="molecule type" value="Genomic_DNA"/>
</dbReference>
<keyword evidence="4" id="KW-0511">Multifunctional enzyme</keyword>
<evidence type="ECO:0000256" key="3">
    <source>
        <dbReference type="ARBA" id="ARBA00022679"/>
    </source>
</evidence>
<evidence type="ECO:0000313" key="9">
    <source>
        <dbReference type="EMBL" id="GIC94718.1"/>
    </source>
</evidence>
<dbReference type="FunFam" id="3.40.47.10:FF:000019">
    <property type="entry name" value="Polyketide synthase type I"/>
    <property type="match status" value="1"/>
</dbReference>
<keyword evidence="3" id="KW-0808">Transferase</keyword>
<dbReference type="PANTHER" id="PTHR43775:SF48">
    <property type="entry name" value="HIGHLY REDUCING POLYKETIDE SYNTHASE SDGA"/>
    <property type="match status" value="1"/>
</dbReference>
<dbReference type="InterPro" id="IPR016035">
    <property type="entry name" value="Acyl_Trfase/lysoPLipase"/>
</dbReference>
<evidence type="ECO:0000313" key="10">
    <source>
        <dbReference type="Proteomes" id="UP000036893"/>
    </source>
</evidence>
<dbReference type="SUPFAM" id="SSF53335">
    <property type="entry name" value="S-adenosyl-L-methionine-dependent methyltransferases"/>
    <property type="match status" value="1"/>
</dbReference>
<comment type="caution">
    <text evidence="5">Lacks conserved residue(s) required for the propagation of feature annotation.</text>
</comment>
<dbReference type="Gene3D" id="3.10.129.110">
    <property type="entry name" value="Polyketide synthase dehydratase"/>
    <property type="match status" value="1"/>
</dbReference>
<dbReference type="InterPro" id="IPR049552">
    <property type="entry name" value="PKS_DH_N"/>
</dbReference>
<dbReference type="GeneID" id="66989523"/>
<dbReference type="Gene3D" id="3.40.50.720">
    <property type="entry name" value="NAD(P)-binding Rossmann-like Domain"/>
    <property type="match status" value="1"/>
</dbReference>
<evidence type="ECO:0000256" key="1">
    <source>
        <dbReference type="ARBA" id="ARBA00022450"/>
    </source>
</evidence>
<dbReference type="InterPro" id="IPR020841">
    <property type="entry name" value="PKS_Beta-ketoAc_synthase_dom"/>
</dbReference>
<dbReference type="InterPro" id="IPR042104">
    <property type="entry name" value="PKS_dehydratase_sf"/>
</dbReference>
<keyword evidence="2" id="KW-0597">Phosphoprotein</keyword>
<dbReference type="Pfam" id="PF08659">
    <property type="entry name" value="KR"/>
    <property type="match status" value="1"/>
</dbReference>
<dbReference type="Gene3D" id="3.40.366.10">
    <property type="entry name" value="Malonyl-Coenzyme A Acyl Carrier Protein, domain 2"/>
    <property type="match status" value="1"/>
</dbReference>
<dbReference type="PROSITE" id="PS50075">
    <property type="entry name" value="CARRIER"/>
    <property type="match status" value="1"/>
</dbReference>
<feature type="region of interest" description="N-terminal hotdog fold" evidence="5">
    <location>
        <begin position="942"/>
        <end position="1071"/>
    </location>
</feature>
<dbReference type="GO" id="GO:0004312">
    <property type="term" value="F:fatty acid synthase activity"/>
    <property type="evidence" value="ECO:0007669"/>
    <property type="project" value="TreeGrafter"/>
</dbReference>
<dbReference type="InterPro" id="IPR050091">
    <property type="entry name" value="PKS_NRPS_Biosynth_Enz"/>
</dbReference>
<evidence type="ECO:0000256" key="4">
    <source>
        <dbReference type="ARBA" id="ARBA00023268"/>
    </source>
</evidence>
<evidence type="ECO:0000259" key="7">
    <source>
        <dbReference type="PROSITE" id="PS52004"/>
    </source>
</evidence>
<feature type="domain" description="PKS/mFAS DH" evidence="8">
    <location>
        <begin position="942"/>
        <end position="1234"/>
    </location>
</feature>
<dbReference type="Pfam" id="PF00109">
    <property type="entry name" value="ketoacyl-synt"/>
    <property type="match status" value="1"/>
</dbReference>
<dbReference type="PANTHER" id="PTHR43775">
    <property type="entry name" value="FATTY ACID SYNTHASE"/>
    <property type="match status" value="1"/>
</dbReference>
<feature type="domain" description="Ketosynthase family 3 (KS3)" evidence="7">
    <location>
        <begin position="3"/>
        <end position="437"/>
    </location>
</feature>
<dbReference type="InterPro" id="IPR013968">
    <property type="entry name" value="PKS_KR"/>
</dbReference>
<dbReference type="InterPro" id="IPR049551">
    <property type="entry name" value="PKS_DH_C"/>
</dbReference>
<dbReference type="PROSITE" id="PS00012">
    <property type="entry name" value="PHOSPHOPANTETHEINE"/>
    <property type="match status" value="1"/>
</dbReference>
<dbReference type="InterPro" id="IPR032821">
    <property type="entry name" value="PKS_assoc"/>
</dbReference>
<dbReference type="GO" id="GO:0004315">
    <property type="term" value="F:3-oxoacyl-[acyl-carrier-protein] synthase activity"/>
    <property type="evidence" value="ECO:0007669"/>
    <property type="project" value="InterPro"/>
</dbReference>
<dbReference type="Pfam" id="PF21089">
    <property type="entry name" value="PKS_DH_N"/>
    <property type="match status" value="1"/>
</dbReference>
<dbReference type="SUPFAM" id="SSF47336">
    <property type="entry name" value="ACP-like"/>
    <property type="match status" value="1"/>
</dbReference>
<dbReference type="Gene3D" id="3.40.50.150">
    <property type="entry name" value="Vaccinia Virus protein VP39"/>
    <property type="match status" value="1"/>
</dbReference>
<dbReference type="InterPro" id="IPR029063">
    <property type="entry name" value="SAM-dependent_MTases_sf"/>
</dbReference>
<dbReference type="InterPro" id="IPR016036">
    <property type="entry name" value="Malonyl_transacylase_ACP-bd"/>
</dbReference>
<dbReference type="InterPro" id="IPR020806">
    <property type="entry name" value="PKS_PP-bd"/>
</dbReference>
<dbReference type="InterPro" id="IPR049900">
    <property type="entry name" value="PKS_mFAS_DH"/>
</dbReference>
<organism evidence="9 10">
    <name type="scientific">Aspergillus udagawae</name>
    <dbReference type="NCBI Taxonomy" id="91492"/>
    <lineage>
        <taxon>Eukaryota</taxon>
        <taxon>Fungi</taxon>
        <taxon>Dikarya</taxon>
        <taxon>Ascomycota</taxon>
        <taxon>Pezizomycotina</taxon>
        <taxon>Eurotiomycetes</taxon>
        <taxon>Eurotiomycetidae</taxon>
        <taxon>Eurotiales</taxon>
        <taxon>Aspergillaceae</taxon>
        <taxon>Aspergillus</taxon>
        <taxon>Aspergillus subgen. Fumigati</taxon>
    </lineage>
</organism>
<dbReference type="SMART" id="SM00825">
    <property type="entry name" value="PKS_KS"/>
    <property type="match status" value="1"/>
</dbReference>
<evidence type="ECO:0000256" key="2">
    <source>
        <dbReference type="ARBA" id="ARBA00022553"/>
    </source>
</evidence>
<reference evidence="9" key="2">
    <citation type="submission" date="2021-01" db="EMBL/GenBank/DDBJ databases">
        <title>Pan-genome distribution and transcriptional activeness of fungal secondary metabolism genes in Aspergillus section Fumigati.</title>
        <authorList>
            <person name="Takahashi H."/>
            <person name="Umemura M."/>
            <person name="Ninomiya A."/>
            <person name="Kusuya Y."/>
            <person name="Urayama S."/>
            <person name="Shimizu M."/>
            <person name="Watanabe A."/>
            <person name="Kamei K."/>
            <person name="Yaguchi T."/>
            <person name="Hagiwara D."/>
        </authorList>
    </citation>
    <scope>NUCLEOTIDE SEQUENCE</scope>
    <source>
        <strain evidence="9">IFM 46973</strain>
    </source>
</reference>
<dbReference type="SMART" id="SM00826">
    <property type="entry name" value="PKS_DH"/>
    <property type="match status" value="1"/>
</dbReference>
<dbReference type="Gene3D" id="3.30.70.3290">
    <property type="match status" value="1"/>
</dbReference>
<feature type="domain" description="Carrier" evidence="6">
    <location>
        <begin position="2359"/>
        <end position="2436"/>
    </location>
</feature>
<dbReference type="Pfam" id="PF00550">
    <property type="entry name" value="PP-binding"/>
    <property type="match status" value="1"/>
</dbReference>
<dbReference type="InterPro" id="IPR014031">
    <property type="entry name" value="Ketoacyl_synth_C"/>
</dbReference>
<dbReference type="GO" id="GO:0006633">
    <property type="term" value="P:fatty acid biosynthetic process"/>
    <property type="evidence" value="ECO:0007669"/>
    <property type="project" value="InterPro"/>
</dbReference>
<dbReference type="InterPro" id="IPR001227">
    <property type="entry name" value="Ac_transferase_dom_sf"/>
</dbReference>
<dbReference type="InterPro" id="IPR014043">
    <property type="entry name" value="Acyl_transferase_dom"/>
</dbReference>
<dbReference type="InterPro" id="IPR018201">
    <property type="entry name" value="Ketoacyl_synth_AS"/>
</dbReference>
<dbReference type="Pfam" id="PF00698">
    <property type="entry name" value="Acyl_transf_1"/>
    <property type="match status" value="1"/>
</dbReference>
<evidence type="ECO:0000256" key="5">
    <source>
        <dbReference type="PROSITE-ProRule" id="PRU01363"/>
    </source>
</evidence>
<feature type="region of interest" description="C-terminal hotdog fold" evidence="5">
    <location>
        <begin position="1085"/>
        <end position="1234"/>
    </location>
</feature>
<dbReference type="GO" id="GO:0031177">
    <property type="term" value="F:phosphopantetheine binding"/>
    <property type="evidence" value="ECO:0007669"/>
    <property type="project" value="InterPro"/>
</dbReference>
<protein>
    <submittedName>
        <fullName evidence="9">Type I iterative polyketide synthase</fullName>
    </submittedName>
</protein>
<gene>
    <name evidence="9" type="ORF">Aud_002047</name>
</gene>
<dbReference type="InterPro" id="IPR016039">
    <property type="entry name" value="Thiolase-like"/>
</dbReference>
<dbReference type="RefSeq" id="XP_043151984.1">
    <property type="nucleotide sequence ID" value="XM_043296049.1"/>
</dbReference>
<dbReference type="Proteomes" id="UP000036893">
    <property type="component" value="Unassembled WGS sequence"/>
</dbReference>
<dbReference type="SUPFAM" id="SSF52151">
    <property type="entry name" value="FabD/lysophospholipase-like"/>
    <property type="match status" value="1"/>
</dbReference>
<dbReference type="Pfam" id="PF13489">
    <property type="entry name" value="Methyltransf_23"/>
    <property type="match status" value="1"/>
</dbReference>
<dbReference type="SUPFAM" id="SSF53901">
    <property type="entry name" value="Thiolase-like"/>
    <property type="match status" value="1"/>
</dbReference>
<dbReference type="SMART" id="SM00823">
    <property type="entry name" value="PKS_PP"/>
    <property type="match status" value="1"/>
</dbReference>
<accession>A0A8E0R4J5</accession>
<evidence type="ECO:0000259" key="8">
    <source>
        <dbReference type="PROSITE" id="PS52019"/>
    </source>
</evidence>
<dbReference type="PROSITE" id="PS52004">
    <property type="entry name" value="KS3_2"/>
    <property type="match status" value="1"/>
</dbReference>
<sequence length="2438" mass="265622">MSLEPIAIVGTGCRFPGSSSSPARLWDLIRNPRNVASKVPSGRFNVDAFYHPNSQQHGATSVTESYFIEEDIRAFDAPFFNISPAEAAALDPQQRLLLETVYDSLDAGGHRLDLLQGSPTGVYCGFLRTDYSQIQFADPDSIPPYTVTGNSPAIMANRISYFFNWTGPSFSVDTGCSSSLLAVHLAVEALRKGDCAMAVAVGSNLILSPNPYIADAKTGMLSATGRSQMWDASADGYARGEGVASVVLKRLSDAIATGDEIECVIRATGVNSDGRTMGITMPNGEAQQHLIESTYASIGLDPKNAQHRCQYFEAHGTGTQAGDPQEASAIYGAFFGDAAPEDSQVLHVGSIKTVIGHTEATAGLAGLIKASLCLQHGEIAPNLLLSSPNPRIVPYLSRLRVPNERVPWPSLPPGVPRRASVNSFGFGGANVHAILESYALPSSTRRRREDEVGACLLPFAVSAASELSLGMVLKDLLQFLDDNPTINLTDLALTLMTRRSCHKYRVMFATTSADELRDQITQEIFRRSGGHMPANLRRHVQSQLNSRILGIFTGQGAQWPQMGLDLIKTSPRAQKWMADMQQALNSLPLQYRPNFDLMTELAAPDEDSRIHEASVSQPLRTAIQIVQTNLLRNLGLQFDSVIGHSSGEIAAAYAAGMLDLADTIRVAYLRGWAIQQSQHQQKPGSMIAVMLNWKQAEAISSLPQYAGKIQIAAYNSPTSVTLSGDREAIDELVWLLSSLGQAVHPLHVDTAYHSHHMQLSAEVYRRAMEACKIQPRKPSSPVRWFSTVYPGVDLSVTRGDKANEYWVANMLKSVSFSQAVAVALQSLETKYDCVIEVGPHPVMRGPVNQILEEMPRPTDLPYLCLAKRAQPGIQSFAAAIGELWTVFGPGGLDVQAYVNAFNTNASGAVVKGLPRYPFDHSQTYWAESRLSRARLHGRNPPNALLGGVLPTSGQGERRWRNYLRPEELPWIHGYRLNEKSVLSPATYVAMMVEAAIAGAGASPVQVIELHELEIYQDVPVPSDQAGLETLFAVEVESDGPCATGKFACQAAVHGELCRVASGRFKTIYGAPDARALPARFPPAALNPMDVSEFYSHLSALGHDRAGDFKRLSTLSCNRKAASATMTHPDSKNQPALHIHPATIDHAFQTLLAASISRMVDKVTKSLYRISKISNVAINPTMRPADSETLTIDAALLTKAPGQITGAIDIFRSNDECVVSCEGLHLNRTANNPTLPSLFSRMDWIPLQPSAAAGGKVLCRPGAISTLMGREQLALLHLRALCEKHVQKHRKGLSGAKAAFLNWADHVLIHVRRGTDPVCRPDWLERNLENICAPALSPLAMIGEGWKSLFDSDCETQAPSVELLDQYYAANLQDFAPWYDRFVSLVGQLAALYPEMNILEVTSSGTDRVTSRVLREIGTGYKTYTRAVVNRSMIATSTKPPAQPFIQEQNLEDQSFEPGSVDLVIVHQALYYTKSLTNTLTMLRRLLKKGGYFLVLEDTNPHLIHRNLLLPLSAWQDNDAEHPPHGPVRTREAWNDLLIDHGFSGIDSITPIHDEAISGLSIMVCQAGDPTAHLMRNLSFSWNEHPDLVIAATRSTWMDRTWLAVHESFRHMVLVEHFSKIEFTKGSPAPVVVVITDSLKPRACSSPGDETRILRRLFAGASKLLWVSSCSDAGMPVSLSKAVTAGLLCGLSMEHPDTMFQYLELPSSSASKENVSTVTTLLMQLVRTDPRESSRINTGPPLESQLRLSEKGVLYVPRHTYSERMNQRRLAAHLQVEDVVLLNRDKQYSVLQLEHVETVEEQTARLHAYQSTRPLPGISTTTVEVKVHFSTAHSIKIEGVGVCYLSIGLASSHNNSEHPLAGKGDCCRVLALSERNAMRVHTPPSWCWVVPPSVSAAEEPGFLANTLGMLIAKGILSQTEPGSVILVLEPDVTCLHILNSLAPLHKIEILAITHKVSAKAKKQGVIYIPERTPTHRLRQMLPVSKVGAVVFHHANNDNGQNRICSLFPSTRHFDIGSFYQAPATTHSQTHVPASSIPTALESVSGWFYPKDTTFPVCSVTKLLSGEVDIGPATVIDWLAGDGTPIRAQIHPASDEVSLSPQSTYVLWGLPEALGRVVAEWLVCHGAQHLVLVAPLSENAQWVSAIASGGAEVITVPPKEDLVHTVLAIRSHPTLPSVQGVVFNGELDTGITPDMARANTIERAKALSQFYDSPSLDFFLGVGRYPVKQDPQQYAVTEYLSALAYQRAMSGLPASVLCLGPGLSIDALDGDDISEILAEAILAGHPVGSRSRVVTAGLCPDTCSPDYKVWEASHSFNPAMSNMLALSRRARQENHVVKADAEDTSLSIQLERAKQTASAVTAVRGILSQHFTRYLQALLQSAVEITDDTLFNELGVDSIVAAQLGGWFSREVGVKVSVVLILAGSSVGEVLQEVTEKFIY</sequence>
<dbReference type="PROSITE" id="PS52019">
    <property type="entry name" value="PKS_MFAS_DH"/>
    <property type="match status" value="1"/>
</dbReference>
<dbReference type="InterPro" id="IPR014030">
    <property type="entry name" value="Ketoacyl_synth_N"/>
</dbReference>
<dbReference type="SUPFAM" id="SSF55048">
    <property type="entry name" value="Probable ACP-binding domain of malonyl-CoA ACP transacylase"/>
    <property type="match status" value="1"/>
</dbReference>
<dbReference type="SMART" id="SM00827">
    <property type="entry name" value="PKS_AT"/>
    <property type="match status" value="1"/>
</dbReference>
<comment type="caution">
    <text evidence="9">The sequence shown here is derived from an EMBL/GenBank/DDBJ whole genome shotgun (WGS) entry which is preliminary data.</text>
</comment>
<dbReference type="InterPro" id="IPR006162">
    <property type="entry name" value="Ppantetheine_attach_site"/>
</dbReference>
<keyword evidence="1" id="KW-0596">Phosphopantetheine</keyword>
<dbReference type="Gene3D" id="3.40.47.10">
    <property type="match status" value="1"/>
</dbReference>
<proteinExistence type="predicted"/>
<dbReference type="CDD" id="cd00833">
    <property type="entry name" value="PKS"/>
    <property type="match status" value="1"/>
</dbReference>
<dbReference type="Pfam" id="PF16197">
    <property type="entry name" value="KAsynt_C_assoc"/>
    <property type="match status" value="1"/>
</dbReference>
<dbReference type="InterPro" id="IPR036736">
    <property type="entry name" value="ACP-like_sf"/>
</dbReference>
<dbReference type="InterPro" id="IPR020807">
    <property type="entry name" value="PKS_DH"/>
</dbReference>
<dbReference type="InterPro" id="IPR009081">
    <property type="entry name" value="PP-bd_ACP"/>
</dbReference>
<dbReference type="GO" id="GO:0044550">
    <property type="term" value="P:secondary metabolite biosynthetic process"/>
    <property type="evidence" value="ECO:0007669"/>
    <property type="project" value="UniProtKB-ARBA"/>
</dbReference>